<dbReference type="Gene3D" id="2.70.98.40">
    <property type="entry name" value="Glycoside hydrolase, family 65, N-terminal domain"/>
    <property type="match status" value="1"/>
</dbReference>
<dbReference type="GO" id="GO:0016757">
    <property type="term" value="F:glycosyltransferase activity"/>
    <property type="evidence" value="ECO:0007669"/>
    <property type="project" value="UniProtKB-KW"/>
</dbReference>
<keyword evidence="10" id="KW-1185">Reference proteome</keyword>
<dbReference type="InterPro" id="IPR011013">
    <property type="entry name" value="Gal_mutarotase_sf_dom"/>
</dbReference>
<dbReference type="SUPFAM" id="SSF48208">
    <property type="entry name" value="Six-hairpin glycosidases"/>
    <property type="match status" value="1"/>
</dbReference>
<dbReference type="Pfam" id="PF03633">
    <property type="entry name" value="Glyco_hydro_65C"/>
    <property type="match status" value="1"/>
</dbReference>
<feature type="binding site" evidence="5">
    <location>
        <begin position="357"/>
        <end position="358"/>
    </location>
    <ligand>
        <name>substrate</name>
    </ligand>
</feature>
<dbReference type="InterPro" id="IPR012341">
    <property type="entry name" value="6hp_glycosidase-like_sf"/>
</dbReference>
<reference evidence="9 10" key="1">
    <citation type="submission" date="2015-07" db="EMBL/GenBank/DDBJ databases">
        <title>Isolation and Genomic Characterization of a Novel Halophilic Metal-Reducing Deltaproteobacterium from the Deep Subsurface.</title>
        <authorList>
            <person name="Badalamenti J.P."/>
            <person name="Summers Z.M."/>
            <person name="Gralnick J.A."/>
            <person name="Bond D.R."/>
        </authorList>
    </citation>
    <scope>NUCLEOTIDE SEQUENCE [LARGE SCALE GENOMIC DNA]</scope>
    <source>
        <strain evidence="9 10">WTL</strain>
    </source>
</reference>
<dbReference type="InterPro" id="IPR008928">
    <property type="entry name" value="6-hairpin_glycosidase_sf"/>
</dbReference>
<evidence type="ECO:0000256" key="3">
    <source>
        <dbReference type="ARBA" id="ARBA00022679"/>
    </source>
</evidence>
<evidence type="ECO:0000259" key="8">
    <source>
        <dbReference type="Pfam" id="PF03636"/>
    </source>
</evidence>
<dbReference type="Gene3D" id="2.60.420.10">
    <property type="entry name" value="Maltose phosphorylase, domain 3"/>
    <property type="match status" value="1"/>
</dbReference>
<dbReference type="KEGG" id="des:DSOUD_1726"/>
<dbReference type="InterPro" id="IPR005194">
    <property type="entry name" value="Glyco_hydro_65_C"/>
</dbReference>
<keyword evidence="3" id="KW-0808">Transferase</keyword>
<dbReference type="InterPro" id="IPR005196">
    <property type="entry name" value="Glyco_hydro_65_N"/>
</dbReference>
<evidence type="ECO:0000256" key="2">
    <source>
        <dbReference type="ARBA" id="ARBA00022676"/>
    </source>
</evidence>
<dbReference type="STRING" id="1603606.DSOUD_1726"/>
<dbReference type="OrthoDB" id="414934at2"/>
<sequence length="802" mass="92846">MNGWSLIYENYEPEKEGLREALCTLGNGYFCTRGAAPEAAADGVHYPGTYLAGGYNRLTTQIAGRTIENEDLVNFPNWLPLSFRIEEGPWFELERVKILSFRQELDLECGLLQRTVRFQDSEQRISRLRQRRMVHMCNRHLAALETTLTAENWSGRVEFRSALDGRIKNGNVERYRDLANEHLQAISTGQPSQETIFLKIRTSQSRIEMALAARTLIFSEEREQSPERHLEESQGYVGQTFELNLPRSGSVRIEKVVSLFTSRDEAISECGLEAINAISRAPGFENLLEHHRRAWAHLWRRYGLDIRETDGSERVRMILRLHIFHLLQTVSFHTIELDVGVPARGWHGEAYRGHVFWDELFIFPLLNLRTPEITRTLLHYRHRRLPEARSAARQAGYRGALYPWQSGSNGREESQDVHLNPRSGRWIPDNSHLQRHVNAAIAWNVWHYYQVTGDAEFISFYGAEMILEIARFCAGLTTWNENLGRYEILGVMGPDEYHDSYPGSDRPGLDNNAYTNVMVVWILTCALEMLNILSGERLLELKETLELSNEEMENWEDISHRMRLVFHDDNILSQFEGYDKLEELDWKTYRARHGRVMRLDRILEAEKDTPNRYKCSKQADVLMLFYLFSSDELASIFERLGYPFEYETIPRNIAYYLERTSHGSTLSQVVHSWVLSRSDREGSWQLFTEALSSDIDDIQGGTTHEGIHLGAMAGTVDLMQRGYVGIETRGDQLRFNPCLPRELRRLQMRLRYRGLSLELEVTPRRLSVTCVQCGCEPIKIRCRNDEATITGGQTLVWNLTQE</sequence>
<evidence type="ECO:0000256" key="5">
    <source>
        <dbReference type="PIRSR" id="PIRSR036289-51"/>
    </source>
</evidence>
<evidence type="ECO:0000259" key="7">
    <source>
        <dbReference type="Pfam" id="PF03633"/>
    </source>
</evidence>
<evidence type="ECO:0000256" key="4">
    <source>
        <dbReference type="PIRSR" id="PIRSR036289-50"/>
    </source>
</evidence>
<dbReference type="GO" id="GO:0030246">
    <property type="term" value="F:carbohydrate binding"/>
    <property type="evidence" value="ECO:0007669"/>
    <property type="project" value="InterPro"/>
</dbReference>
<dbReference type="GO" id="GO:0005975">
    <property type="term" value="P:carbohydrate metabolic process"/>
    <property type="evidence" value="ECO:0007669"/>
    <property type="project" value="InterPro"/>
</dbReference>
<dbReference type="SUPFAM" id="SSF74650">
    <property type="entry name" value="Galactose mutarotase-like"/>
    <property type="match status" value="1"/>
</dbReference>
<keyword evidence="2" id="KW-0328">Glycosyltransferase</keyword>
<gene>
    <name evidence="9" type="ORF">DSOUD_1726</name>
</gene>
<dbReference type="InterPro" id="IPR037018">
    <property type="entry name" value="GH65_N"/>
</dbReference>
<feature type="domain" description="Glycoside hydrolase family 65 C-terminal" evidence="7">
    <location>
        <begin position="727"/>
        <end position="788"/>
    </location>
</feature>
<accession>A0A0M4CWR9</accession>
<dbReference type="Gene3D" id="1.50.10.10">
    <property type="match status" value="1"/>
</dbReference>
<dbReference type="AlphaFoldDB" id="A0A0M4CWR9"/>
<organism evidence="9 10">
    <name type="scientific">Desulfuromonas soudanensis</name>
    <dbReference type="NCBI Taxonomy" id="1603606"/>
    <lineage>
        <taxon>Bacteria</taxon>
        <taxon>Pseudomonadati</taxon>
        <taxon>Thermodesulfobacteriota</taxon>
        <taxon>Desulfuromonadia</taxon>
        <taxon>Desulfuromonadales</taxon>
        <taxon>Desulfuromonadaceae</taxon>
        <taxon>Desulfuromonas</taxon>
    </lineage>
</organism>
<dbReference type="PANTHER" id="PTHR11051">
    <property type="entry name" value="GLYCOSYL HYDROLASE-RELATED"/>
    <property type="match status" value="1"/>
</dbReference>
<dbReference type="PIRSF" id="PIRSF036289">
    <property type="entry name" value="Glycosyl_hydrolase_malt_phosph"/>
    <property type="match status" value="1"/>
</dbReference>
<dbReference type="Proteomes" id="UP000057158">
    <property type="component" value="Chromosome"/>
</dbReference>
<dbReference type="Pfam" id="PF03632">
    <property type="entry name" value="Glyco_hydro_65m"/>
    <property type="match status" value="1"/>
</dbReference>
<feature type="active site" description="Proton donor" evidence="4">
    <location>
        <position position="496"/>
    </location>
</feature>
<dbReference type="PATRIC" id="fig|1603606.3.peg.1878"/>
<dbReference type="GO" id="GO:0004553">
    <property type="term" value="F:hydrolase activity, hydrolyzing O-glycosyl compounds"/>
    <property type="evidence" value="ECO:0007669"/>
    <property type="project" value="TreeGrafter"/>
</dbReference>
<evidence type="ECO:0000259" key="6">
    <source>
        <dbReference type="Pfam" id="PF03632"/>
    </source>
</evidence>
<dbReference type="FunFam" id="1.50.10.10:FF:000053">
    <property type="entry name" value="Putative glycosyl hydrolase"/>
    <property type="match status" value="1"/>
</dbReference>
<dbReference type="Pfam" id="PF03636">
    <property type="entry name" value="Glyco_hydro_65N"/>
    <property type="match status" value="1"/>
</dbReference>
<feature type="domain" description="Glycoside hydrolase family 65 N-terminal" evidence="8">
    <location>
        <begin position="8"/>
        <end position="263"/>
    </location>
</feature>
<name>A0A0M4CWR9_9BACT</name>
<dbReference type="EMBL" id="CP010802">
    <property type="protein sequence ID" value="ALC16504.1"/>
    <property type="molecule type" value="Genomic_DNA"/>
</dbReference>
<dbReference type="PANTHER" id="PTHR11051:SF8">
    <property type="entry name" value="PROTEIN-GLUCOSYLGALACTOSYLHYDROXYLYSINE GLUCOSIDASE"/>
    <property type="match status" value="1"/>
</dbReference>
<evidence type="ECO:0000313" key="9">
    <source>
        <dbReference type="EMBL" id="ALC16504.1"/>
    </source>
</evidence>
<comment type="similarity">
    <text evidence="1">Belongs to the glycosyl hydrolase 65 family.</text>
</comment>
<dbReference type="InterPro" id="IPR017045">
    <property type="entry name" value="Malt_Pase/Glycosyl_Hdrlase"/>
</dbReference>
<evidence type="ECO:0000313" key="10">
    <source>
        <dbReference type="Proteomes" id="UP000057158"/>
    </source>
</evidence>
<dbReference type="RefSeq" id="WP_053550599.1">
    <property type="nucleotide sequence ID" value="NZ_CP010802.1"/>
</dbReference>
<evidence type="ECO:0000256" key="1">
    <source>
        <dbReference type="ARBA" id="ARBA00006768"/>
    </source>
</evidence>
<protein>
    <submittedName>
        <fullName evidence="9">Trehalose 6-phosphate phosphorylase</fullName>
    </submittedName>
</protein>
<feature type="domain" description="Glycoside hydrolase family 65 central catalytic" evidence="6">
    <location>
        <begin position="320"/>
        <end position="716"/>
    </location>
</feature>
<dbReference type="InterPro" id="IPR005195">
    <property type="entry name" value="Glyco_hydro_65_M"/>
</dbReference>
<proteinExistence type="inferred from homology"/>
<feature type="binding site" evidence="5">
    <location>
        <begin position="617"/>
        <end position="618"/>
    </location>
    <ligand>
        <name>substrate</name>
    </ligand>
</feature>